<gene>
    <name evidence="3" type="ORF">FHX42_001136</name>
</gene>
<proteinExistence type="predicted"/>
<accession>A0A839DWI0</accession>
<evidence type="ECO:0000313" key="4">
    <source>
        <dbReference type="Proteomes" id="UP000569329"/>
    </source>
</evidence>
<organism evidence="3 4">
    <name type="scientific">Halosaccharopolyspora lacisalsi</name>
    <dbReference type="NCBI Taxonomy" id="1000566"/>
    <lineage>
        <taxon>Bacteria</taxon>
        <taxon>Bacillati</taxon>
        <taxon>Actinomycetota</taxon>
        <taxon>Actinomycetes</taxon>
        <taxon>Pseudonocardiales</taxon>
        <taxon>Pseudonocardiaceae</taxon>
        <taxon>Halosaccharopolyspora</taxon>
    </lineage>
</organism>
<dbReference type="Proteomes" id="UP000569329">
    <property type="component" value="Unassembled WGS sequence"/>
</dbReference>
<keyword evidence="1" id="KW-0812">Transmembrane</keyword>
<dbReference type="EMBL" id="JACGWZ010000001">
    <property type="protein sequence ID" value="MBA8823807.1"/>
    <property type="molecule type" value="Genomic_DNA"/>
</dbReference>
<feature type="transmembrane region" description="Helical" evidence="1">
    <location>
        <begin position="21"/>
        <end position="45"/>
    </location>
</feature>
<keyword evidence="4" id="KW-1185">Reference proteome</keyword>
<protein>
    <submittedName>
        <fullName evidence="3">Flp pilus assembly protein TadG</fullName>
    </submittedName>
</protein>
<reference evidence="3 4" key="1">
    <citation type="submission" date="2020-07" db="EMBL/GenBank/DDBJ databases">
        <title>Sequencing the genomes of 1000 actinobacteria strains.</title>
        <authorList>
            <person name="Klenk H.-P."/>
        </authorList>
    </citation>
    <scope>NUCLEOTIDE SEQUENCE [LARGE SCALE GENOMIC DNA]</scope>
    <source>
        <strain evidence="3 4">DSM 45975</strain>
    </source>
</reference>
<keyword evidence="1" id="KW-1133">Transmembrane helix</keyword>
<evidence type="ECO:0000256" key="1">
    <source>
        <dbReference type="SAM" id="Phobius"/>
    </source>
</evidence>
<sequence length="140" mass="14489">MVRRTQVRPSRRRGDGERGAVSAELVLAVPALLVLILLIAQFAIWAHATNIAHAAAAQALSTTRVQGGTVSTGRTEAGEVLSQLGDGPLREPHVTVHRSAEQSSVVITGTASSVVPFLTLPVQARAVGPSERFVAPGAAA</sequence>
<dbReference type="RefSeq" id="WP_182543053.1">
    <property type="nucleotide sequence ID" value="NZ_JACGWZ010000001.1"/>
</dbReference>
<evidence type="ECO:0000313" key="3">
    <source>
        <dbReference type="EMBL" id="MBA8823807.1"/>
    </source>
</evidence>
<keyword evidence="1" id="KW-0472">Membrane</keyword>
<evidence type="ECO:0000259" key="2">
    <source>
        <dbReference type="Pfam" id="PF07811"/>
    </source>
</evidence>
<dbReference type="Pfam" id="PF07811">
    <property type="entry name" value="TadE"/>
    <property type="match status" value="1"/>
</dbReference>
<name>A0A839DWI0_9PSEU</name>
<feature type="domain" description="TadE-like" evidence="2">
    <location>
        <begin position="19"/>
        <end position="59"/>
    </location>
</feature>
<dbReference type="InterPro" id="IPR012495">
    <property type="entry name" value="TadE-like_dom"/>
</dbReference>
<dbReference type="AlphaFoldDB" id="A0A839DWI0"/>
<comment type="caution">
    <text evidence="3">The sequence shown here is derived from an EMBL/GenBank/DDBJ whole genome shotgun (WGS) entry which is preliminary data.</text>
</comment>